<reference evidence="3 4" key="1">
    <citation type="submission" date="2016-10" db="EMBL/GenBank/DDBJ databases">
        <title>The whole genome sequencing and assembly of Bacillus simplex DSM 1321 strain.</title>
        <authorList>
            <person name="Park M.-K."/>
            <person name="Lee Y.-J."/>
            <person name="Yi H."/>
            <person name="Bahn Y.-S."/>
            <person name="Kim J.F."/>
            <person name="Lee D.-W."/>
        </authorList>
    </citation>
    <scope>NUCLEOTIDE SEQUENCE [LARGE SCALE GENOMIC DNA]</scope>
    <source>
        <strain evidence="3 4">DSM 1321</strain>
    </source>
</reference>
<keyword evidence="1" id="KW-1133">Transmembrane helix</keyword>
<evidence type="ECO:0000313" key="3">
    <source>
        <dbReference type="EMBL" id="ASS97500.1"/>
    </source>
</evidence>
<keyword evidence="3" id="KW-0418">Kinase</keyword>
<evidence type="ECO:0000313" key="4">
    <source>
        <dbReference type="Proteomes" id="UP000214618"/>
    </source>
</evidence>
<dbReference type="InterPro" id="IPR025698">
    <property type="entry name" value="2TM_dom"/>
</dbReference>
<keyword evidence="1" id="KW-0472">Membrane</keyword>
<keyword evidence="3" id="KW-0808">Transferase</keyword>
<proteinExistence type="predicted"/>
<sequence>MVRRCWDGKRRSVSTGEKRVENLKVFYIHITVYVLVNVMLFVINLLTDPGYWWFLYPLGGWGIGVLIHEITTLAQGNFGSEWEERKIKEYMEKDKKNG</sequence>
<dbReference type="EMBL" id="CP017704">
    <property type="protein sequence ID" value="ASS97500.1"/>
    <property type="molecule type" value="Genomic_DNA"/>
</dbReference>
<organism evidence="3 4">
    <name type="scientific">Peribacillus simplex NBRC 15720 = DSM 1321</name>
    <dbReference type="NCBI Taxonomy" id="1349754"/>
    <lineage>
        <taxon>Bacteria</taxon>
        <taxon>Bacillati</taxon>
        <taxon>Bacillota</taxon>
        <taxon>Bacilli</taxon>
        <taxon>Bacillales</taxon>
        <taxon>Bacillaceae</taxon>
        <taxon>Peribacillus</taxon>
    </lineage>
</organism>
<evidence type="ECO:0000259" key="2">
    <source>
        <dbReference type="Pfam" id="PF13239"/>
    </source>
</evidence>
<dbReference type="Proteomes" id="UP000214618">
    <property type="component" value="Chromosome"/>
</dbReference>
<feature type="transmembrane region" description="Helical" evidence="1">
    <location>
        <begin position="25"/>
        <end position="45"/>
    </location>
</feature>
<feature type="transmembrane region" description="Helical" evidence="1">
    <location>
        <begin position="51"/>
        <end position="68"/>
    </location>
</feature>
<accession>A0A223EQS9</accession>
<dbReference type="GO" id="GO:0016301">
    <property type="term" value="F:kinase activity"/>
    <property type="evidence" value="ECO:0007669"/>
    <property type="project" value="UniProtKB-KW"/>
</dbReference>
<protein>
    <submittedName>
        <fullName evidence="3">Histidine kinase</fullName>
    </submittedName>
</protein>
<dbReference type="AlphaFoldDB" id="A0A223EQS9"/>
<name>A0A223EQS9_9BACI</name>
<dbReference type="Pfam" id="PF13239">
    <property type="entry name" value="2TM"/>
    <property type="match status" value="1"/>
</dbReference>
<evidence type="ECO:0000256" key="1">
    <source>
        <dbReference type="SAM" id="Phobius"/>
    </source>
</evidence>
<gene>
    <name evidence="3" type="ORF">BS1321_20005</name>
</gene>
<feature type="domain" description="2TM" evidence="2">
    <location>
        <begin position="17"/>
        <end position="92"/>
    </location>
</feature>
<keyword evidence="1" id="KW-0812">Transmembrane</keyword>